<dbReference type="HOGENOM" id="CLU_1526759_0_0_1"/>
<evidence type="ECO:0000256" key="1">
    <source>
        <dbReference type="SAM" id="MobiDB-lite"/>
    </source>
</evidence>
<dbReference type="InParanoid" id="E9HCR3"/>
<proteinExistence type="predicted"/>
<accession>E9HCR3</accession>
<dbReference type="EMBL" id="GL732621">
    <property type="protein sequence ID" value="EFX70470.1"/>
    <property type="molecule type" value="Genomic_DNA"/>
</dbReference>
<name>E9HCR3_DAPPU</name>
<gene>
    <name evidence="2" type="ORF">DAPPUDRAFT_328286</name>
</gene>
<sequence>MNKNSVSCNRTDGRSGNLQTSRTKRSRSVSTCRLTSIVTYIARSTIAGSTGAHNFAGYDPFPASLAPIAELYDPILKKNQRGQVVLQVLVQPGSYKVRRATSPLNGPAPTVPTANTVGSVTCSPDPTHQQQLLNPPADTTAITDEDPAILWYTKERGAAIVQALLIRLDETASAST</sequence>
<dbReference type="AlphaFoldDB" id="E9HCR3"/>
<dbReference type="KEGG" id="dpx:DAPPUDRAFT_328286"/>
<dbReference type="Proteomes" id="UP000000305">
    <property type="component" value="Unassembled WGS sequence"/>
</dbReference>
<evidence type="ECO:0000313" key="2">
    <source>
        <dbReference type="EMBL" id="EFX70470.1"/>
    </source>
</evidence>
<protein>
    <submittedName>
        <fullName evidence="2">Uncharacterized protein</fullName>
    </submittedName>
</protein>
<organism evidence="2 3">
    <name type="scientific">Daphnia pulex</name>
    <name type="common">Water flea</name>
    <dbReference type="NCBI Taxonomy" id="6669"/>
    <lineage>
        <taxon>Eukaryota</taxon>
        <taxon>Metazoa</taxon>
        <taxon>Ecdysozoa</taxon>
        <taxon>Arthropoda</taxon>
        <taxon>Crustacea</taxon>
        <taxon>Branchiopoda</taxon>
        <taxon>Diplostraca</taxon>
        <taxon>Cladocera</taxon>
        <taxon>Anomopoda</taxon>
        <taxon>Daphniidae</taxon>
        <taxon>Daphnia</taxon>
    </lineage>
</organism>
<evidence type="ECO:0000313" key="3">
    <source>
        <dbReference type="Proteomes" id="UP000000305"/>
    </source>
</evidence>
<feature type="compositionally biased region" description="Polar residues" evidence="1">
    <location>
        <begin position="1"/>
        <end position="19"/>
    </location>
</feature>
<feature type="region of interest" description="Disordered" evidence="1">
    <location>
        <begin position="1"/>
        <end position="26"/>
    </location>
</feature>
<keyword evidence="3" id="KW-1185">Reference proteome</keyword>
<reference evidence="2 3" key="1">
    <citation type="journal article" date="2011" name="Science">
        <title>The ecoresponsive genome of Daphnia pulex.</title>
        <authorList>
            <person name="Colbourne J.K."/>
            <person name="Pfrender M.E."/>
            <person name="Gilbert D."/>
            <person name="Thomas W.K."/>
            <person name="Tucker A."/>
            <person name="Oakley T.H."/>
            <person name="Tokishita S."/>
            <person name="Aerts A."/>
            <person name="Arnold G.J."/>
            <person name="Basu M.K."/>
            <person name="Bauer D.J."/>
            <person name="Caceres C.E."/>
            <person name="Carmel L."/>
            <person name="Casola C."/>
            <person name="Choi J.H."/>
            <person name="Detter J.C."/>
            <person name="Dong Q."/>
            <person name="Dusheyko S."/>
            <person name="Eads B.D."/>
            <person name="Frohlich T."/>
            <person name="Geiler-Samerotte K.A."/>
            <person name="Gerlach D."/>
            <person name="Hatcher P."/>
            <person name="Jogdeo S."/>
            <person name="Krijgsveld J."/>
            <person name="Kriventseva E.V."/>
            <person name="Kultz D."/>
            <person name="Laforsch C."/>
            <person name="Lindquist E."/>
            <person name="Lopez J."/>
            <person name="Manak J.R."/>
            <person name="Muller J."/>
            <person name="Pangilinan J."/>
            <person name="Patwardhan R.P."/>
            <person name="Pitluck S."/>
            <person name="Pritham E.J."/>
            <person name="Rechtsteiner A."/>
            <person name="Rho M."/>
            <person name="Rogozin I.B."/>
            <person name="Sakarya O."/>
            <person name="Salamov A."/>
            <person name="Schaack S."/>
            <person name="Shapiro H."/>
            <person name="Shiga Y."/>
            <person name="Skalitzky C."/>
            <person name="Smith Z."/>
            <person name="Souvorov A."/>
            <person name="Sung W."/>
            <person name="Tang Z."/>
            <person name="Tsuchiya D."/>
            <person name="Tu H."/>
            <person name="Vos H."/>
            <person name="Wang M."/>
            <person name="Wolf Y.I."/>
            <person name="Yamagata H."/>
            <person name="Yamada T."/>
            <person name="Ye Y."/>
            <person name="Shaw J.R."/>
            <person name="Andrews J."/>
            <person name="Crease T.J."/>
            <person name="Tang H."/>
            <person name="Lucas S.M."/>
            <person name="Robertson H.M."/>
            <person name="Bork P."/>
            <person name="Koonin E.V."/>
            <person name="Zdobnov E.M."/>
            <person name="Grigoriev I.V."/>
            <person name="Lynch M."/>
            <person name="Boore J.L."/>
        </authorList>
    </citation>
    <scope>NUCLEOTIDE SEQUENCE [LARGE SCALE GENOMIC DNA]</scope>
</reference>